<comment type="caution">
    <text evidence="3">The sequence shown here is derived from an EMBL/GenBank/DDBJ whole genome shotgun (WGS) entry which is preliminary data.</text>
</comment>
<dbReference type="AlphaFoldDB" id="A0A1Y1YN99"/>
<protein>
    <submittedName>
        <fullName evidence="3">Metallo-dependent phosphatase</fullName>
    </submittedName>
</protein>
<dbReference type="GO" id="GO:0006798">
    <property type="term" value="P:polyphosphate catabolic process"/>
    <property type="evidence" value="ECO:0007669"/>
    <property type="project" value="TreeGrafter"/>
</dbReference>
<feature type="domain" description="Calcineurin-like phosphoesterase" evidence="2">
    <location>
        <begin position="76"/>
        <end position="267"/>
    </location>
</feature>
<feature type="transmembrane region" description="Helical" evidence="1">
    <location>
        <begin position="34"/>
        <end position="58"/>
    </location>
</feature>
<keyword evidence="4" id="KW-1185">Reference proteome</keyword>
<dbReference type="STRING" id="1314790.A0A1Y1YN99"/>
<evidence type="ECO:0000259" key="2">
    <source>
        <dbReference type="Pfam" id="PF00149"/>
    </source>
</evidence>
<dbReference type="CDD" id="cd00144">
    <property type="entry name" value="MPP_PPP_family"/>
    <property type="match status" value="1"/>
</dbReference>
<dbReference type="EMBL" id="MCFE01000103">
    <property type="protein sequence ID" value="ORX99054.1"/>
    <property type="molecule type" value="Genomic_DNA"/>
</dbReference>
<dbReference type="Gene3D" id="3.60.21.10">
    <property type="match status" value="1"/>
</dbReference>
<dbReference type="Pfam" id="PF00149">
    <property type="entry name" value="Metallophos"/>
    <property type="match status" value="1"/>
</dbReference>
<dbReference type="InterPro" id="IPR029052">
    <property type="entry name" value="Metallo-depent_PP-like"/>
</dbReference>
<gene>
    <name evidence="3" type="ORF">K493DRAFT_335908</name>
</gene>
<evidence type="ECO:0000313" key="3">
    <source>
        <dbReference type="EMBL" id="ORX99054.1"/>
    </source>
</evidence>
<dbReference type="GO" id="GO:0005737">
    <property type="term" value="C:cytoplasm"/>
    <property type="evidence" value="ECO:0007669"/>
    <property type="project" value="TreeGrafter"/>
</dbReference>
<reference evidence="3 4" key="1">
    <citation type="submission" date="2016-07" db="EMBL/GenBank/DDBJ databases">
        <title>Pervasive Adenine N6-methylation of Active Genes in Fungi.</title>
        <authorList>
            <consortium name="DOE Joint Genome Institute"/>
            <person name="Mondo S.J."/>
            <person name="Dannebaum R.O."/>
            <person name="Kuo R.C."/>
            <person name="Labutti K."/>
            <person name="Haridas S."/>
            <person name="Kuo A."/>
            <person name="Salamov A."/>
            <person name="Ahrendt S.R."/>
            <person name="Lipzen A."/>
            <person name="Sullivan W."/>
            <person name="Andreopoulos W.B."/>
            <person name="Clum A."/>
            <person name="Lindquist E."/>
            <person name="Daum C."/>
            <person name="Ramamoorthy G.K."/>
            <person name="Gryganskyi A."/>
            <person name="Culley D."/>
            <person name="Magnuson J.K."/>
            <person name="James T.Y."/>
            <person name="O'Malley M.A."/>
            <person name="Stajich J.E."/>
            <person name="Spatafora J.W."/>
            <person name="Visel A."/>
            <person name="Grigoriev I.V."/>
        </authorList>
    </citation>
    <scope>NUCLEOTIDE SEQUENCE [LARGE SCALE GENOMIC DNA]</scope>
    <source>
        <strain evidence="3 4">CBS 931.73</strain>
    </source>
</reference>
<dbReference type="OrthoDB" id="10267127at2759"/>
<dbReference type="InterPro" id="IPR050126">
    <property type="entry name" value="Ap4A_hydrolase"/>
</dbReference>
<dbReference type="PANTHER" id="PTHR42850">
    <property type="entry name" value="METALLOPHOSPHOESTERASE"/>
    <property type="match status" value="1"/>
</dbReference>
<evidence type="ECO:0000313" key="4">
    <source>
        <dbReference type="Proteomes" id="UP000193498"/>
    </source>
</evidence>
<dbReference type="Proteomes" id="UP000193498">
    <property type="component" value="Unassembled WGS sequence"/>
</dbReference>
<sequence length="303" mass="33711">MSENSLLNGKNVRSYNSVEFPTDKEPSHPSWIRAAIWGFAFLAVAVLVTFLCIISIPLPIQEPLITTPKVLSNYSRVIVVGDVHGNLKPFNRLLEALDLRPNDVVVLAGDMTTKGPDSMGVLRRAMEIGALCVRGNHDHTVIRWRNLLSSYGESKIKKRKLPADLDMETEHYQLAKSLPEELFQYLESSPVILSVPRLSMYVVHAGFNPFLSVDQQKLEEVISIRNIVDGEPTSENSVGTPWWKLWNAKQSSLSEPTTVVYGHTASLGLNLREYSIGLDSGCGKGKKLSAMIFPEHTLVQVKC</sequence>
<dbReference type="PANTHER" id="PTHR42850:SF4">
    <property type="entry name" value="ZINC-DEPENDENT ENDOPOLYPHOSPHATASE"/>
    <property type="match status" value="1"/>
</dbReference>
<dbReference type="GO" id="GO:0000298">
    <property type="term" value="F:endopolyphosphatase activity"/>
    <property type="evidence" value="ECO:0007669"/>
    <property type="project" value="TreeGrafter"/>
</dbReference>
<accession>A0A1Y1YN99</accession>
<keyword evidence="1" id="KW-0812">Transmembrane</keyword>
<evidence type="ECO:0000256" key="1">
    <source>
        <dbReference type="SAM" id="Phobius"/>
    </source>
</evidence>
<organism evidence="3 4">
    <name type="scientific">Basidiobolus meristosporus CBS 931.73</name>
    <dbReference type="NCBI Taxonomy" id="1314790"/>
    <lineage>
        <taxon>Eukaryota</taxon>
        <taxon>Fungi</taxon>
        <taxon>Fungi incertae sedis</taxon>
        <taxon>Zoopagomycota</taxon>
        <taxon>Entomophthoromycotina</taxon>
        <taxon>Basidiobolomycetes</taxon>
        <taxon>Basidiobolales</taxon>
        <taxon>Basidiobolaceae</taxon>
        <taxon>Basidiobolus</taxon>
    </lineage>
</organism>
<keyword evidence="1" id="KW-1133">Transmembrane helix</keyword>
<name>A0A1Y1YN99_9FUNG</name>
<dbReference type="InParanoid" id="A0A1Y1YN99"/>
<dbReference type="InterPro" id="IPR004843">
    <property type="entry name" value="Calcineurin-like_PHP"/>
</dbReference>
<keyword evidence="1" id="KW-0472">Membrane</keyword>
<dbReference type="GO" id="GO:0016791">
    <property type="term" value="F:phosphatase activity"/>
    <property type="evidence" value="ECO:0007669"/>
    <property type="project" value="TreeGrafter"/>
</dbReference>
<proteinExistence type="predicted"/>
<dbReference type="SUPFAM" id="SSF56300">
    <property type="entry name" value="Metallo-dependent phosphatases"/>
    <property type="match status" value="1"/>
</dbReference>